<keyword evidence="3" id="KW-1185">Reference proteome</keyword>
<dbReference type="EMBL" id="SBIQ01000409">
    <property type="protein sequence ID" value="KAF7677994.1"/>
    <property type="molecule type" value="Genomic_DNA"/>
</dbReference>
<organism evidence="2 3">
    <name type="scientific">Astathelohania contejeani</name>
    <dbReference type="NCBI Taxonomy" id="164912"/>
    <lineage>
        <taxon>Eukaryota</taxon>
        <taxon>Fungi</taxon>
        <taxon>Fungi incertae sedis</taxon>
        <taxon>Microsporidia</taxon>
        <taxon>Astathelohaniidae</taxon>
        <taxon>Astathelohania</taxon>
    </lineage>
</organism>
<feature type="region of interest" description="Disordered" evidence="1">
    <location>
        <begin position="1"/>
        <end position="27"/>
    </location>
</feature>
<dbReference type="Proteomes" id="UP001516464">
    <property type="component" value="Unassembled WGS sequence"/>
</dbReference>
<evidence type="ECO:0000313" key="3">
    <source>
        <dbReference type="Proteomes" id="UP001516464"/>
    </source>
</evidence>
<feature type="region of interest" description="Disordered" evidence="1">
    <location>
        <begin position="114"/>
        <end position="133"/>
    </location>
</feature>
<protein>
    <submittedName>
        <fullName evidence="2">Uncharacterized protein</fullName>
    </submittedName>
</protein>
<feature type="region of interest" description="Disordered" evidence="1">
    <location>
        <begin position="189"/>
        <end position="209"/>
    </location>
</feature>
<feature type="region of interest" description="Disordered" evidence="1">
    <location>
        <begin position="297"/>
        <end position="316"/>
    </location>
</feature>
<evidence type="ECO:0000256" key="1">
    <source>
        <dbReference type="SAM" id="MobiDB-lite"/>
    </source>
</evidence>
<reference evidence="2 3" key="1">
    <citation type="submission" date="2019-01" db="EMBL/GenBank/DDBJ databases">
        <title>Genomes sequencing and comparative genomics of infectious freshwater microsporidia, Cucumispora dikerogammari and Thelohania contejeani.</title>
        <authorList>
            <person name="Cormier A."/>
            <person name="Giraud I."/>
            <person name="Wattier R."/>
            <person name="Teixeira M."/>
            <person name="Grandjean F."/>
            <person name="Rigaud T."/>
            <person name="Cordaux R."/>
        </authorList>
    </citation>
    <scope>NUCLEOTIDE SEQUENCE [LARGE SCALE GENOMIC DNA]</scope>
    <source>
        <strain evidence="2">T1</strain>
        <tissue evidence="2">Spores</tissue>
    </source>
</reference>
<proteinExistence type="predicted"/>
<name>A0ABQ7HVH7_9MICR</name>
<sequence length="316" mass="37050">MENKNKTSEDITLSPPSGIKNQPRKRKLRAPKELGSYFMIINQNQDDEKYMITYHSPIARKKSVDDTVKKLDEIFQVFKESQQEKSKYNIIPIKQGNRPLDNGEYIFIIFQKPPFKKPPSPSPSIPKNYDDDEDKAEAKMMKDRQFLKYLLKQHELSLLTPGLDPQEKEMIKEQVFSHKIFLEAYPSSSSSEDITLSPPSDIKNQPRKKKLRVPKELDSCFMIINQNQDDEKYMITYNSPIERLKSVDDTVKKLDEIFQVFKESQQEKSKYNIIPIKQGNRPLDNGEYIFIIFQKPPFQKPPSPSPSIDDYHYYDN</sequence>
<accession>A0ABQ7HVH7</accession>
<feature type="compositionally biased region" description="Polar residues" evidence="1">
    <location>
        <begin position="189"/>
        <end position="198"/>
    </location>
</feature>
<feature type="non-terminal residue" evidence="2">
    <location>
        <position position="316"/>
    </location>
</feature>
<comment type="caution">
    <text evidence="2">The sequence shown here is derived from an EMBL/GenBank/DDBJ whole genome shotgun (WGS) entry which is preliminary data.</text>
</comment>
<evidence type="ECO:0000313" key="2">
    <source>
        <dbReference type="EMBL" id="KAF7677994.1"/>
    </source>
</evidence>
<gene>
    <name evidence="2" type="ORF">TCON_2623</name>
</gene>